<dbReference type="InterPro" id="IPR007208">
    <property type="entry name" value="MrpF/PhaF-like"/>
</dbReference>
<organism evidence="8 9">
    <name type="scientific">Micrococcus flavus</name>
    <dbReference type="NCBI Taxonomy" id="384602"/>
    <lineage>
        <taxon>Bacteria</taxon>
        <taxon>Bacillati</taxon>
        <taxon>Actinomycetota</taxon>
        <taxon>Actinomycetes</taxon>
        <taxon>Micrococcales</taxon>
        <taxon>Micrococcaceae</taxon>
        <taxon>Micrococcus</taxon>
    </lineage>
</organism>
<keyword evidence="6" id="KW-1133">Transmembrane helix</keyword>
<comment type="similarity">
    <text evidence="2">Belongs to the CPA3 antiporters (TC 2.A.63) subunit F family.</text>
</comment>
<evidence type="ECO:0000256" key="3">
    <source>
        <dbReference type="ARBA" id="ARBA00022448"/>
    </source>
</evidence>
<dbReference type="RefSeq" id="WP_135029883.1">
    <property type="nucleotide sequence ID" value="NZ_BMLA01000003.1"/>
</dbReference>
<proteinExistence type="inferred from homology"/>
<protein>
    <submittedName>
        <fullName evidence="8">Multicomponent Na+:H+ antiporter subunit F</fullName>
    </submittedName>
</protein>
<keyword evidence="7" id="KW-0472">Membrane</keyword>
<gene>
    <name evidence="8" type="ORF">BJ976_000325</name>
</gene>
<dbReference type="GO" id="GO:0005886">
    <property type="term" value="C:plasma membrane"/>
    <property type="evidence" value="ECO:0007669"/>
    <property type="project" value="UniProtKB-SubCell"/>
</dbReference>
<evidence type="ECO:0000313" key="8">
    <source>
        <dbReference type="EMBL" id="MBB4881974.1"/>
    </source>
</evidence>
<name>A0A4Y8X195_9MICC</name>
<comment type="subcellular location">
    <subcellularLocation>
        <location evidence="1">Cell membrane</location>
        <topology evidence="1">Multi-pass membrane protein</topology>
    </subcellularLocation>
</comment>
<keyword evidence="5" id="KW-0812">Transmembrane</keyword>
<dbReference type="GO" id="GO:0015385">
    <property type="term" value="F:sodium:proton antiporter activity"/>
    <property type="evidence" value="ECO:0007669"/>
    <property type="project" value="TreeGrafter"/>
</dbReference>
<evidence type="ECO:0000256" key="7">
    <source>
        <dbReference type="ARBA" id="ARBA00023136"/>
    </source>
</evidence>
<accession>A0A4Y8X195</accession>
<keyword evidence="3" id="KW-0813">Transport</keyword>
<keyword evidence="9" id="KW-1185">Reference proteome</keyword>
<evidence type="ECO:0000256" key="2">
    <source>
        <dbReference type="ARBA" id="ARBA00009212"/>
    </source>
</evidence>
<dbReference type="OrthoDB" id="3733837at2"/>
<dbReference type="EMBL" id="JACHMC010000001">
    <property type="protein sequence ID" value="MBB4881974.1"/>
    <property type="molecule type" value="Genomic_DNA"/>
</dbReference>
<reference evidence="8 9" key="1">
    <citation type="submission" date="2020-08" db="EMBL/GenBank/DDBJ databases">
        <title>Sequencing the genomes of 1000 actinobacteria strains.</title>
        <authorList>
            <person name="Klenk H.-P."/>
        </authorList>
    </citation>
    <scope>NUCLEOTIDE SEQUENCE [LARGE SCALE GENOMIC DNA]</scope>
    <source>
        <strain evidence="8 9">DSM 19079</strain>
    </source>
</reference>
<evidence type="ECO:0000256" key="5">
    <source>
        <dbReference type="ARBA" id="ARBA00022692"/>
    </source>
</evidence>
<evidence type="ECO:0000256" key="1">
    <source>
        <dbReference type="ARBA" id="ARBA00004651"/>
    </source>
</evidence>
<evidence type="ECO:0000256" key="6">
    <source>
        <dbReference type="ARBA" id="ARBA00022989"/>
    </source>
</evidence>
<dbReference type="PANTHER" id="PTHR34702:SF1">
    <property type="entry name" value="NA(+)_H(+) ANTIPORTER SUBUNIT F"/>
    <property type="match status" value="1"/>
</dbReference>
<dbReference type="Pfam" id="PF04066">
    <property type="entry name" value="MrpF_PhaF"/>
    <property type="match status" value="1"/>
</dbReference>
<evidence type="ECO:0000256" key="4">
    <source>
        <dbReference type="ARBA" id="ARBA00022475"/>
    </source>
</evidence>
<dbReference type="PANTHER" id="PTHR34702">
    <property type="entry name" value="NA(+)/H(+) ANTIPORTER SUBUNIT F1"/>
    <property type="match status" value="1"/>
</dbReference>
<dbReference type="AlphaFoldDB" id="A0A4Y8X195"/>
<dbReference type="Proteomes" id="UP000560081">
    <property type="component" value="Unassembled WGS sequence"/>
</dbReference>
<comment type="caution">
    <text evidence="8">The sequence shown here is derived from an EMBL/GenBank/DDBJ whole genome shotgun (WGS) entry which is preliminary data.</text>
</comment>
<evidence type="ECO:0000313" key="9">
    <source>
        <dbReference type="Proteomes" id="UP000560081"/>
    </source>
</evidence>
<keyword evidence="4" id="KW-1003">Cell membrane</keyword>
<sequence length="112" mass="11765">MTPPLLVAAWAGGALLLIGAVASVYRIVKGPSLLDRVVATDVLLVVLSSALVLDMAVREHTDTVILVLLAAAVGFLGSVTVARFVEDRRPDHPQEENALVPGTSDVPTREEA</sequence>